<name>A0AAN1WFR8_9GAMM</name>
<organism evidence="2 3">
    <name type="scientific">Marinagarivorans cellulosilyticus</name>
    <dbReference type="NCBI Taxonomy" id="2721545"/>
    <lineage>
        <taxon>Bacteria</taxon>
        <taxon>Pseudomonadati</taxon>
        <taxon>Pseudomonadota</taxon>
        <taxon>Gammaproteobacteria</taxon>
        <taxon>Cellvibrionales</taxon>
        <taxon>Cellvibrionaceae</taxon>
        <taxon>Marinagarivorans</taxon>
    </lineage>
</organism>
<dbReference type="EMBL" id="AP023086">
    <property type="protein sequence ID" value="BCD96789.1"/>
    <property type="molecule type" value="Genomic_DNA"/>
</dbReference>
<proteinExistence type="predicted"/>
<dbReference type="Gene3D" id="3.40.190.10">
    <property type="entry name" value="Periplasmic binding protein-like II"/>
    <property type="match status" value="2"/>
</dbReference>
<reference evidence="2 3" key="1">
    <citation type="journal article" date="2022" name="IScience">
        <title>An ultrasensitive nanofiber-based assay for enzymatic hydrolysis and deep-sea microbial degradation of cellulose.</title>
        <authorList>
            <person name="Tsudome M."/>
            <person name="Tachioka M."/>
            <person name="Miyazaki M."/>
            <person name="Uchimura K."/>
            <person name="Tsuda M."/>
            <person name="Takaki Y."/>
            <person name="Deguchi S."/>
        </authorList>
    </citation>
    <scope>NUCLEOTIDE SEQUENCE [LARGE SCALE GENOMIC DNA]</scope>
    <source>
        <strain evidence="2 3">GE09</strain>
    </source>
</reference>
<dbReference type="AlphaFoldDB" id="A0AAN1WFR8"/>
<dbReference type="SUPFAM" id="SSF53850">
    <property type="entry name" value="Periplasmic binding protein-like II"/>
    <property type="match status" value="1"/>
</dbReference>
<dbReference type="RefSeq" id="WP_236986274.1">
    <property type="nucleotide sequence ID" value="NZ_AP023086.1"/>
</dbReference>
<dbReference type="Proteomes" id="UP001320119">
    <property type="component" value="Chromosome"/>
</dbReference>
<protein>
    <recommendedName>
        <fullName evidence="4">Solute-binding protein family 3/N-terminal domain-containing protein</fullName>
    </recommendedName>
</protein>
<evidence type="ECO:0008006" key="4">
    <source>
        <dbReference type="Google" id="ProtNLM"/>
    </source>
</evidence>
<gene>
    <name evidence="2" type="ORF">MARGE09_P0989</name>
</gene>
<keyword evidence="1" id="KW-0732">Signal</keyword>
<accession>A0AAN1WFR8</accession>
<sequence>MLSAFRHAIKAFAPRTAVQALLLAPLACTTPSILADTITIHSRDDATARYALNIFEMAMNKAQAPYTLNIQKSKKSAITLRRMLEAGKTDVIWATTSQALEDKFIAVRIPLYKGLMGYRTLLIQSGSQPIFDDINNLTDLQKVSLGQVHSWADTTILEKNGLNIVKVTKHKSLFNKLKKGDFDAAPRAIHETIQEAQVYDGFAAEQRLLLHYPQPMYLFVSAHKPELAHQLIYGLSKAVRDGSLDVLLYRESNVKQAIQELKRNKRTLIELANPDLPSKTPLGNKQLWLSL</sequence>
<dbReference type="KEGG" id="marq:MARGE09_P0989"/>
<evidence type="ECO:0000313" key="2">
    <source>
        <dbReference type="EMBL" id="BCD96789.1"/>
    </source>
</evidence>
<evidence type="ECO:0000256" key="1">
    <source>
        <dbReference type="SAM" id="SignalP"/>
    </source>
</evidence>
<evidence type="ECO:0000313" key="3">
    <source>
        <dbReference type="Proteomes" id="UP001320119"/>
    </source>
</evidence>
<keyword evidence="3" id="KW-1185">Reference proteome</keyword>
<feature type="chain" id="PRO_5042873938" description="Solute-binding protein family 3/N-terminal domain-containing protein" evidence="1">
    <location>
        <begin position="36"/>
        <end position="291"/>
    </location>
</feature>
<feature type="signal peptide" evidence="1">
    <location>
        <begin position="1"/>
        <end position="35"/>
    </location>
</feature>